<dbReference type="EMBL" id="VTEU01000006">
    <property type="protein sequence ID" value="TYS57739.1"/>
    <property type="molecule type" value="Genomic_DNA"/>
</dbReference>
<evidence type="ECO:0000256" key="1">
    <source>
        <dbReference type="SAM" id="Phobius"/>
    </source>
</evidence>
<evidence type="ECO:0000313" key="5">
    <source>
        <dbReference type="Proteomes" id="UP000323393"/>
    </source>
</evidence>
<sequence>MDLYCTKHKKALAERYNRVTHEIEPYCVYCEIENKYETQIQNSSKVSRKIMKNLSGKIWTVLVFFALIVFFLPIHTFVKVILCVLLIFMALKLIFDPFLSLPAEDRKPDWDDIRAKALNQSSIQANEVANVKRQWKKGFLQEKRHTSWTEEEWQQYLKQHYKK</sequence>
<evidence type="ECO:0000313" key="3">
    <source>
        <dbReference type="EMBL" id="TYS57739.1"/>
    </source>
</evidence>
<feature type="transmembrane region" description="Helical" evidence="1">
    <location>
        <begin position="54"/>
        <end position="72"/>
    </location>
</feature>
<dbReference type="Proteomes" id="UP000323393">
    <property type="component" value="Unassembled WGS sequence"/>
</dbReference>
<reference evidence="3 5" key="2">
    <citation type="submission" date="2019-08" db="EMBL/GenBank/DDBJ databases">
        <title>Bacillus genomes from the desert of Cuatro Cienegas, Coahuila.</title>
        <authorList>
            <person name="Olmedo-Alvarez G."/>
        </authorList>
    </citation>
    <scope>NUCLEOTIDE SEQUENCE [LARGE SCALE GENOMIC DNA]</scope>
    <source>
        <strain evidence="3 5">CH88_3T</strain>
    </source>
</reference>
<gene>
    <name evidence="2" type="ORF">B4U37_10630</name>
    <name evidence="3" type="ORF">FZC74_15025</name>
</gene>
<accession>A0A1Y0CMF8</accession>
<keyword evidence="1" id="KW-0812">Transmembrane</keyword>
<keyword evidence="4" id="KW-1185">Reference proteome</keyword>
<protein>
    <submittedName>
        <fullName evidence="3">Uncharacterized protein</fullName>
    </submittedName>
</protein>
<reference evidence="2 4" key="1">
    <citation type="submission" date="2017-04" db="EMBL/GenBank/DDBJ databases">
        <title>Complete Genome Sequence of the Bacillus horikoshii 20a strain from Cuatro Cienegas, Coahuila, Mexico.</title>
        <authorList>
            <person name="Zarza E."/>
            <person name="Alcaraz L.D."/>
            <person name="Aguilar-Salinas B."/>
            <person name="Islas A."/>
            <person name="Olmedo-Alvarez G."/>
        </authorList>
    </citation>
    <scope>NUCLEOTIDE SEQUENCE [LARGE SCALE GENOMIC DNA]</scope>
    <source>
        <strain evidence="2 4">20a</strain>
    </source>
</reference>
<keyword evidence="1" id="KW-0472">Membrane</keyword>
<proteinExistence type="predicted"/>
<evidence type="ECO:0000313" key="2">
    <source>
        <dbReference type="EMBL" id="ART76469.1"/>
    </source>
</evidence>
<dbReference type="EMBL" id="CP020880">
    <property type="protein sequence ID" value="ART76469.1"/>
    <property type="molecule type" value="Genomic_DNA"/>
</dbReference>
<organism evidence="3 5">
    <name type="scientific">Sutcliffiella horikoshii</name>
    <dbReference type="NCBI Taxonomy" id="79883"/>
    <lineage>
        <taxon>Bacteria</taxon>
        <taxon>Bacillati</taxon>
        <taxon>Bacillota</taxon>
        <taxon>Bacilli</taxon>
        <taxon>Bacillales</taxon>
        <taxon>Bacillaceae</taxon>
        <taxon>Sutcliffiella</taxon>
    </lineage>
</organism>
<keyword evidence="1" id="KW-1133">Transmembrane helix</keyword>
<dbReference type="RefSeq" id="WP_088018194.1">
    <property type="nucleotide sequence ID" value="NZ_CP020880.1"/>
</dbReference>
<dbReference type="AlphaFoldDB" id="A0A1Y0CMF8"/>
<name>A0A1Y0CMF8_9BACI</name>
<evidence type="ECO:0000313" key="4">
    <source>
        <dbReference type="Proteomes" id="UP000195573"/>
    </source>
</evidence>
<dbReference type="Proteomes" id="UP000195573">
    <property type="component" value="Chromosome"/>
</dbReference>
<dbReference type="GeneID" id="96738875"/>
<dbReference type="KEGG" id="bhk:B4U37_10630"/>